<name>A0A8I1SWH0_THIA3</name>
<sequence length="92" mass="10231">MQSVSNIKSISYLKSHAAQISEDLELNGTPYVITQNGEASMVIEHVKQFQEKEALISALKIIALGEKDRQQGKGFSIEESRAQLKAARQSRK</sequence>
<dbReference type="AlphaFoldDB" id="A0A8I1SWH0"/>
<protein>
    <recommendedName>
        <fullName evidence="2">Antitoxin</fullName>
    </recommendedName>
</protein>
<organism evidence="3 4">
    <name type="scientific">Thiomonas arsenitoxydans (strain DSM 22701 / CIP 110005 / 3As)</name>
    <dbReference type="NCBI Taxonomy" id="426114"/>
    <lineage>
        <taxon>Bacteria</taxon>
        <taxon>Pseudomonadati</taxon>
        <taxon>Pseudomonadota</taxon>
        <taxon>Betaproteobacteria</taxon>
        <taxon>Burkholderiales</taxon>
        <taxon>Thiomonas</taxon>
    </lineage>
</organism>
<evidence type="ECO:0000256" key="2">
    <source>
        <dbReference type="RuleBase" id="RU362080"/>
    </source>
</evidence>
<dbReference type="EMBL" id="JAFKMR010000012">
    <property type="protein sequence ID" value="MBN8743589.1"/>
    <property type="molecule type" value="Genomic_DNA"/>
</dbReference>
<comment type="function">
    <text evidence="2">Antitoxin component of a type II toxin-antitoxin (TA) system.</text>
</comment>
<reference evidence="3" key="1">
    <citation type="submission" date="2021-02" db="EMBL/GenBank/DDBJ databases">
        <title>Thiocyanate and organic carbon inputs drive convergent selection for specific autotrophic Afipia and Thiobacillus strains within complex microbiomes.</title>
        <authorList>
            <person name="Huddy R.J."/>
            <person name="Sachdeva R."/>
            <person name="Kadzinga F."/>
            <person name="Kantor R.S."/>
            <person name="Harrison S.T.L."/>
            <person name="Banfield J.F."/>
        </authorList>
    </citation>
    <scope>NUCLEOTIDE SEQUENCE</scope>
    <source>
        <strain evidence="3">SCN18_13_7_16_R3_B_64_19</strain>
    </source>
</reference>
<comment type="similarity">
    <text evidence="1 2">Belongs to the phD/YefM antitoxin family.</text>
</comment>
<dbReference type="Proteomes" id="UP000664800">
    <property type="component" value="Unassembled WGS sequence"/>
</dbReference>
<dbReference type="InterPro" id="IPR006442">
    <property type="entry name" value="Antitoxin_Phd/YefM"/>
</dbReference>
<gene>
    <name evidence="3" type="ORF">J0I24_04695</name>
</gene>
<dbReference type="Pfam" id="PF02604">
    <property type="entry name" value="PhdYeFM_antitox"/>
    <property type="match status" value="1"/>
</dbReference>
<proteinExistence type="inferred from homology"/>
<dbReference type="SUPFAM" id="SSF143120">
    <property type="entry name" value="YefM-like"/>
    <property type="match status" value="1"/>
</dbReference>
<accession>A0A8I1SWH0</accession>
<evidence type="ECO:0000313" key="3">
    <source>
        <dbReference type="EMBL" id="MBN8743589.1"/>
    </source>
</evidence>
<comment type="caution">
    <text evidence="3">The sequence shown here is derived from an EMBL/GenBank/DDBJ whole genome shotgun (WGS) entry which is preliminary data.</text>
</comment>
<dbReference type="RefSeq" id="WP_276728535.1">
    <property type="nucleotide sequence ID" value="NZ_JAFKMR010000012.1"/>
</dbReference>
<dbReference type="InterPro" id="IPR036165">
    <property type="entry name" value="YefM-like_sf"/>
</dbReference>
<evidence type="ECO:0000256" key="1">
    <source>
        <dbReference type="ARBA" id="ARBA00009981"/>
    </source>
</evidence>
<evidence type="ECO:0000313" key="4">
    <source>
        <dbReference type="Proteomes" id="UP000664800"/>
    </source>
</evidence>